<evidence type="ECO:0000256" key="1">
    <source>
        <dbReference type="ARBA" id="ARBA00022723"/>
    </source>
</evidence>
<keyword evidence="5" id="KW-0472">Membrane</keyword>
<accession>A0A3Q2VZF7</accession>
<dbReference type="Ensembl" id="ENSHBUT00000027201.1">
    <property type="protein sequence ID" value="ENSHBUP00000018218.1"/>
    <property type="gene ID" value="ENSHBUG00000020294.1"/>
</dbReference>
<protein>
    <submittedName>
        <fullName evidence="7">Ring finger protein 228</fullName>
    </submittedName>
</protein>
<dbReference type="GeneTree" id="ENSGT00940000166595"/>
<dbReference type="InterPro" id="IPR017907">
    <property type="entry name" value="Znf_RING_CS"/>
</dbReference>
<dbReference type="SUPFAM" id="SSF57850">
    <property type="entry name" value="RING/U-box"/>
    <property type="match status" value="1"/>
</dbReference>
<reference evidence="7" key="2">
    <citation type="submission" date="2025-09" db="UniProtKB">
        <authorList>
            <consortium name="Ensembl"/>
        </authorList>
    </citation>
    <scope>IDENTIFICATION</scope>
</reference>
<dbReference type="PROSITE" id="PS00518">
    <property type="entry name" value="ZF_RING_1"/>
    <property type="match status" value="1"/>
</dbReference>
<dbReference type="InterPro" id="IPR013083">
    <property type="entry name" value="Znf_RING/FYVE/PHD"/>
</dbReference>
<sequence>MWCLLSELKLALQRISAGLKVSPLIILLGGIHGEESECKICYNYFDLERHSPKLLSCSHTFCLECLETLHFREGRGWRIVCPVCRHRTPLPERRVRNLPDNTALTEELSHKKREPEDSLNAERLPGLPASLATSTETGHSGWEACKHVAFKTSCVCAIFSFLSTLLLLFLGLVFVHNLSHIRSLVPVCLSVASILALFSLILTWLACMLYQPETEASDSVYLNIT</sequence>
<keyword evidence="3" id="KW-0862">Zinc</keyword>
<keyword evidence="1" id="KW-0479">Metal-binding</keyword>
<dbReference type="Pfam" id="PF14634">
    <property type="entry name" value="zf-RING_5"/>
    <property type="match status" value="1"/>
</dbReference>
<proteinExistence type="predicted"/>
<evidence type="ECO:0000259" key="6">
    <source>
        <dbReference type="PROSITE" id="PS50089"/>
    </source>
</evidence>
<dbReference type="STRING" id="8153.ENSHBUP00000018218"/>
<evidence type="ECO:0000256" key="4">
    <source>
        <dbReference type="PROSITE-ProRule" id="PRU00175"/>
    </source>
</evidence>
<dbReference type="SMART" id="SM00184">
    <property type="entry name" value="RING"/>
    <property type="match status" value="1"/>
</dbReference>
<keyword evidence="5" id="KW-0812">Transmembrane</keyword>
<dbReference type="GO" id="GO:0061630">
    <property type="term" value="F:ubiquitin protein ligase activity"/>
    <property type="evidence" value="ECO:0007669"/>
    <property type="project" value="TreeGrafter"/>
</dbReference>
<evidence type="ECO:0000256" key="2">
    <source>
        <dbReference type="ARBA" id="ARBA00022771"/>
    </source>
</evidence>
<dbReference type="Gene3D" id="3.30.40.10">
    <property type="entry name" value="Zinc/RING finger domain, C3HC4 (zinc finger)"/>
    <property type="match status" value="1"/>
</dbReference>
<reference evidence="7" key="1">
    <citation type="submission" date="2025-08" db="UniProtKB">
        <authorList>
            <consortium name="Ensembl"/>
        </authorList>
    </citation>
    <scope>IDENTIFICATION</scope>
</reference>
<evidence type="ECO:0000256" key="5">
    <source>
        <dbReference type="SAM" id="Phobius"/>
    </source>
</evidence>
<evidence type="ECO:0000313" key="7">
    <source>
        <dbReference type="Ensembl" id="ENSHBUP00000018218.1"/>
    </source>
</evidence>
<keyword evidence="5" id="KW-1133">Transmembrane helix</keyword>
<keyword evidence="8" id="KW-1185">Reference proteome</keyword>
<dbReference type="PROSITE" id="PS50089">
    <property type="entry name" value="ZF_RING_2"/>
    <property type="match status" value="1"/>
</dbReference>
<dbReference type="InterPro" id="IPR051435">
    <property type="entry name" value="RING_finger_E3_ubiq-ligases"/>
</dbReference>
<feature type="domain" description="RING-type" evidence="6">
    <location>
        <begin position="38"/>
        <end position="85"/>
    </location>
</feature>
<gene>
    <name evidence="7" type="primary">RNF228</name>
</gene>
<dbReference type="AlphaFoldDB" id="A0A3Q2VZF7"/>
<dbReference type="PANTHER" id="PTHR22791">
    <property type="entry name" value="RING-TYPE DOMAIN-CONTAINING PROTEIN"/>
    <property type="match status" value="1"/>
</dbReference>
<feature type="transmembrane region" description="Helical" evidence="5">
    <location>
        <begin position="157"/>
        <end position="175"/>
    </location>
</feature>
<keyword evidence="2 4" id="KW-0863">Zinc-finger</keyword>
<name>A0A3Q2VZF7_HAPBU</name>
<dbReference type="OMA" id="FSLILTW"/>
<feature type="transmembrane region" description="Helical" evidence="5">
    <location>
        <begin position="187"/>
        <end position="211"/>
    </location>
</feature>
<dbReference type="GO" id="GO:0008270">
    <property type="term" value="F:zinc ion binding"/>
    <property type="evidence" value="ECO:0007669"/>
    <property type="project" value="UniProtKB-KW"/>
</dbReference>
<evidence type="ECO:0000256" key="3">
    <source>
        <dbReference type="ARBA" id="ARBA00022833"/>
    </source>
</evidence>
<dbReference type="Proteomes" id="UP000264840">
    <property type="component" value="Unplaced"/>
</dbReference>
<organism evidence="7 8">
    <name type="scientific">Haplochromis burtoni</name>
    <name type="common">Burton's mouthbrooder</name>
    <name type="synonym">Chromis burtoni</name>
    <dbReference type="NCBI Taxonomy" id="8153"/>
    <lineage>
        <taxon>Eukaryota</taxon>
        <taxon>Metazoa</taxon>
        <taxon>Chordata</taxon>
        <taxon>Craniata</taxon>
        <taxon>Vertebrata</taxon>
        <taxon>Euteleostomi</taxon>
        <taxon>Actinopterygii</taxon>
        <taxon>Neopterygii</taxon>
        <taxon>Teleostei</taxon>
        <taxon>Neoteleostei</taxon>
        <taxon>Acanthomorphata</taxon>
        <taxon>Ovalentaria</taxon>
        <taxon>Cichlomorphae</taxon>
        <taxon>Cichliformes</taxon>
        <taxon>Cichlidae</taxon>
        <taxon>African cichlids</taxon>
        <taxon>Pseudocrenilabrinae</taxon>
        <taxon>Haplochromini</taxon>
        <taxon>Haplochromis</taxon>
    </lineage>
</organism>
<evidence type="ECO:0000313" key="8">
    <source>
        <dbReference type="Proteomes" id="UP000264840"/>
    </source>
</evidence>
<dbReference type="GO" id="GO:0016567">
    <property type="term" value="P:protein ubiquitination"/>
    <property type="evidence" value="ECO:0007669"/>
    <property type="project" value="TreeGrafter"/>
</dbReference>
<dbReference type="PANTHER" id="PTHR22791:SF17">
    <property type="entry name" value="RING-TYPE DOMAIN-CONTAINING PROTEIN"/>
    <property type="match status" value="1"/>
</dbReference>
<dbReference type="InterPro" id="IPR001841">
    <property type="entry name" value="Znf_RING"/>
</dbReference>